<sequence>ILESLPVELLYEVQLHALSVALPITSRRLHDIFSAAPPSYCAEYLLGHIDGPKRLDDAVSRILRFPLCSPPVLDVVLHPPKPETEPEPPPPRRGPELPKHIFRVLGPRKEGEADYSTEDAPMPLLRCLYGAAPRLMQPDANSHNGYALTRAVHAGFVPLVRLLLEQGASPARKGGLAVLVAIRQKNLGLVRLLIERSDGAQSRGKNKRRKLEDRMEVTPDLLKAAVKAKARDIVDYFTQEKGCVPDMQTLQMLMR</sequence>
<keyword evidence="3" id="KW-1185">Reference proteome</keyword>
<proteinExistence type="predicted"/>
<evidence type="ECO:0008006" key="4">
    <source>
        <dbReference type="Google" id="ProtNLM"/>
    </source>
</evidence>
<evidence type="ECO:0000313" key="2">
    <source>
        <dbReference type="EMBL" id="KAJ7650408.1"/>
    </source>
</evidence>
<organism evidence="2 3">
    <name type="scientific">Roridomyces roridus</name>
    <dbReference type="NCBI Taxonomy" id="1738132"/>
    <lineage>
        <taxon>Eukaryota</taxon>
        <taxon>Fungi</taxon>
        <taxon>Dikarya</taxon>
        <taxon>Basidiomycota</taxon>
        <taxon>Agaricomycotina</taxon>
        <taxon>Agaricomycetes</taxon>
        <taxon>Agaricomycetidae</taxon>
        <taxon>Agaricales</taxon>
        <taxon>Marasmiineae</taxon>
        <taxon>Mycenaceae</taxon>
        <taxon>Roridomyces</taxon>
    </lineage>
</organism>
<accession>A0AAD7CJ56</accession>
<comment type="caution">
    <text evidence="2">The sequence shown here is derived from an EMBL/GenBank/DDBJ whole genome shotgun (WGS) entry which is preliminary data.</text>
</comment>
<dbReference type="InterPro" id="IPR036770">
    <property type="entry name" value="Ankyrin_rpt-contain_sf"/>
</dbReference>
<dbReference type="SUPFAM" id="SSF48403">
    <property type="entry name" value="Ankyrin repeat"/>
    <property type="match status" value="1"/>
</dbReference>
<feature type="region of interest" description="Disordered" evidence="1">
    <location>
        <begin position="78"/>
        <end position="98"/>
    </location>
</feature>
<evidence type="ECO:0000313" key="3">
    <source>
        <dbReference type="Proteomes" id="UP001221142"/>
    </source>
</evidence>
<name>A0AAD7CJ56_9AGAR</name>
<reference evidence="2" key="1">
    <citation type="submission" date="2023-03" db="EMBL/GenBank/DDBJ databases">
        <title>Massive genome expansion in bonnet fungi (Mycena s.s.) driven by repeated elements and novel gene families across ecological guilds.</title>
        <authorList>
            <consortium name="Lawrence Berkeley National Laboratory"/>
            <person name="Harder C.B."/>
            <person name="Miyauchi S."/>
            <person name="Viragh M."/>
            <person name="Kuo A."/>
            <person name="Thoen E."/>
            <person name="Andreopoulos B."/>
            <person name="Lu D."/>
            <person name="Skrede I."/>
            <person name="Drula E."/>
            <person name="Henrissat B."/>
            <person name="Morin E."/>
            <person name="Kohler A."/>
            <person name="Barry K."/>
            <person name="LaButti K."/>
            <person name="Morin E."/>
            <person name="Salamov A."/>
            <person name="Lipzen A."/>
            <person name="Mereny Z."/>
            <person name="Hegedus B."/>
            <person name="Baldrian P."/>
            <person name="Stursova M."/>
            <person name="Weitz H."/>
            <person name="Taylor A."/>
            <person name="Grigoriev I.V."/>
            <person name="Nagy L.G."/>
            <person name="Martin F."/>
            <person name="Kauserud H."/>
        </authorList>
    </citation>
    <scope>NUCLEOTIDE SEQUENCE</scope>
    <source>
        <strain evidence="2">9284</strain>
    </source>
</reference>
<dbReference type="Gene3D" id="1.25.40.20">
    <property type="entry name" value="Ankyrin repeat-containing domain"/>
    <property type="match status" value="1"/>
</dbReference>
<feature type="non-terminal residue" evidence="2">
    <location>
        <position position="1"/>
    </location>
</feature>
<evidence type="ECO:0000256" key="1">
    <source>
        <dbReference type="SAM" id="MobiDB-lite"/>
    </source>
</evidence>
<dbReference type="Proteomes" id="UP001221142">
    <property type="component" value="Unassembled WGS sequence"/>
</dbReference>
<protein>
    <recommendedName>
        <fullName evidence="4">Ankyrin repeat domain-containing protein</fullName>
    </recommendedName>
</protein>
<dbReference type="EMBL" id="JARKIF010000001">
    <property type="protein sequence ID" value="KAJ7650408.1"/>
    <property type="molecule type" value="Genomic_DNA"/>
</dbReference>
<dbReference type="AlphaFoldDB" id="A0AAD7CJ56"/>
<gene>
    <name evidence="2" type="ORF">FB45DRAFT_731527</name>
</gene>